<feature type="coiled-coil region" evidence="1">
    <location>
        <begin position="386"/>
        <end position="442"/>
    </location>
</feature>
<dbReference type="EMBL" id="MU006094">
    <property type="protein sequence ID" value="KAF2839520.1"/>
    <property type="molecule type" value="Genomic_DNA"/>
</dbReference>
<feature type="compositionally biased region" description="Polar residues" evidence="2">
    <location>
        <begin position="320"/>
        <end position="346"/>
    </location>
</feature>
<dbReference type="InterPro" id="IPR029191">
    <property type="entry name" value="Uds1"/>
</dbReference>
<sequence>MILKSQAMTHIANCMRLDTTKANVYIGEETSWLRNSYQDEKEVTRVYERRPSGSPVQPTSATSTSRYQLWPTSGRKSPSGLSPPLPGSEKSMALSMGRSPTSLSDTAVAPPPTPGALRSRAGSLSRRRKVSVPELGASMTTVQETALDSPTIPGRFPLRKQYSEAFLHERSSSVPGVQWRCNPFGDAMTSCVTGPVQAPVMSPASGMRTPPADPEQPKSRLGTPILMTRPLSPIISPTLTTKPSLKVDTSHKDGDDVPPSVPPKSPSTLRKGSPAPKYSARAGNLSATTPNPLSAISGNLSVTPNPLSAISPRSALEGRSSPQLWSGRTSPNPILNQHARNQSETSIMDRGRPPKKADKRERSRTCSEAKSPSTPATDNWRLPQGVRASEANLRFQEAEKESLRAQAIGQAEKFEVLSSRDVNALSRELRALDERCEYLRKTYKSLRAGRQKLHSRMISYLARSETMIFSRESLMKQEEALAELDISIDDWILKIEQAENRRLRVRQKLLEHVAAALVLHPAMPAMPSHRETAESTPPRSPDKIDSPNRVDRKDVESIKIYADGHVLSLFSDIEQAIGKMCEAC</sequence>
<keyword evidence="5" id="KW-1185">Reference proteome</keyword>
<evidence type="ECO:0000259" key="3">
    <source>
        <dbReference type="Pfam" id="PF15456"/>
    </source>
</evidence>
<proteinExistence type="predicted"/>
<feature type="coiled-coil region" evidence="1">
    <location>
        <begin position="481"/>
        <end position="508"/>
    </location>
</feature>
<feature type="compositionally biased region" description="Basic and acidic residues" evidence="2">
    <location>
        <begin position="540"/>
        <end position="549"/>
    </location>
</feature>
<evidence type="ECO:0000313" key="4">
    <source>
        <dbReference type="EMBL" id="KAF2839520.1"/>
    </source>
</evidence>
<dbReference type="Pfam" id="PF15456">
    <property type="entry name" value="Uds1"/>
    <property type="match status" value="1"/>
</dbReference>
<organism evidence="4 5">
    <name type="scientific">Patellaria atrata CBS 101060</name>
    <dbReference type="NCBI Taxonomy" id="1346257"/>
    <lineage>
        <taxon>Eukaryota</taxon>
        <taxon>Fungi</taxon>
        <taxon>Dikarya</taxon>
        <taxon>Ascomycota</taxon>
        <taxon>Pezizomycotina</taxon>
        <taxon>Dothideomycetes</taxon>
        <taxon>Dothideomycetes incertae sedis</taxon>
        <taxon>Patellariales</taxon>
        <taxon>Patellariaceae</taxon>
        <taxon>Patellaria</taxon>
    </lineage>
</organism>
<feature type="region of interest" description="Disordered" evidence="2">
    <location>
        <begin position="524"/>
        <end position="549"/>
    </location>
</feature>
<feature type="compositionally biased region" description="Basic and acidic residues" evidence="2">
    <location>
        <begin position="347"/>
        <end position="367"/>
    </location>
</feature>
<feature type="compositionally biased region" description="Polar residues" evidence="2">
    <location>
        <begin position="54"/>
        <end position="76"/>
    </location>
</feature>
<keyword evidence="1" id="KW-0175">Coiled coil</keyword>
<feature type="domain" description="Up-regulated during septation protein 1" evidence="3">
    <location>
        <begin position="402"/>
        <end position="519"/>
    </location>
</feature>
<evidence type="ECO:0000256" key="2">
    <source>
        <dbReference type="SAM" id="MobiDB-lite"/>
    </source>
</evidence>
<dbReference type="OrthoDB" id="5429395at2759"/>
<dbReference type="AlphaFoldDB" id="A0A9P4VRL6"/>
<feature type="region of interest" description="Disordered" evidence="2">
    <location>
        <begin position="202"/>
        <end position="291"/>
    </location>
</feature>
<protein>
    <recommendedName>
        <fullName evidence="3">Up-regulated during septation protein 1 domain-containing protein</fullName>
    </recommendedName>
</protein>
<feature type="compositionally biased region" description="Low complexity" evidence="2">
    <location>
        <begin position="115"/>
        <end position="124"/>
    </location>
</feature>
<name>A0A9P4VRL6_9PEZI</name>
<feature type="compositionally biased region" description="Polar residues" evidence="2">
    <location>
        <begin position="368"/>
        <end position="377"/>
    </location>
</feature>
<evidence type="ECO:0000313" key="5">
    <source>
        <dbReference type="Proteomes" id="UP000799429"/>
    </source>
</evidence>
<gene>
    <name evidence="4" type="ORF">M501DRAFT_1002952</name>
</gene>
<feature type="region of interest" description="Disordered" evidence="2">
    <location>
        <begin position="44"/>
        <end position="130"/>
    </location>
</feature>
<feature type="region of interest" description="Disordered" evidence="2">
    <location>
        <begin position="311"/>
        <end position="384"/>
    </location>
</feature>
<accession>A0A9P4VRL6</accession>
<reference evidence="4" key="1">
    <citation type="journal article" date="2020" name="Stud. Mycol.">
        <title>101 Dothideomycetes genomes: a test case for predicting lifestyles and emergence of pathogens.</title>
        <authorList>
            <person name="Haridas S."/>
            <person name="Albert R."/>
            <person name="Binder M."/>
            <person name="Bloem J."/>
            <person name="Labutti K."/>
            <person name="Salamov A."/>
            <person name="Andreopoulos B."/>
            <person name="Baker S."/>
            <person name="Barry K."/>
            <person name="Bills G."/>
            <person name="Bluhm B."/>
            <person name="Cannon C."/>
            <person name="Castanera R."/>
            <person name="Culley D."/>
            <person name="Daum C."/>
            <person name="Ezra D."/>
            <person name="Gonzalez J."/>
            <person name="Henrissat B."/>
            <person name="Kuo A."/>
            <person name="Liang C."/>
            <person name="Lipzen A."/>
            <person name="Lutzoni F."/>
            <person name="Magnuson J."/>
            <person name="Mondo S."/>
            <person name="Nolan M."/>
            <person name="Ohm R."/>
            <person name="Pangilinan J."/>
            <person name="Park H.-J."/>
            <person name="Ramirez L."/>
            <person name="Alfaro M."/>
            <person name="Sun H."/>
            <person name="Tritt A."/>
            <person name="Yoshinaga Y."/>
            <person name="Zwiers L.-H."/>
            <person name="Turgeon B."/>
            <person name="Goodwin S."/>
            <person name="Spatafora J."/>
            <person name="Crous P."/>
            <person name="Grigoriev I."/>
        </authorList>
    </citation>
    <scope>NUCLEOTIDE SEQUENCE</scope>
    <source>
        <strain evidence="4">CBS 101060</strain>
    </source>
</reference>
<evidence type="ECO:0000256" key="1">
    <source>
        <dbReference type="SAM" id="Coils"/>
    </source>
</evidence>
<dbReference type="Proteomes" id="UP000799429">
    <property type="component" value="Unassembled WGS sequence"/>
</dbReference>
<comment type="caution">
    <text evidence="4">The sequence shown here is derived from an EMBL/GenBank/DDBJ whole genome shotgun (WGS) entry which is preliminary data.</text>
</comment>